<comment type="caution">
    <text evidence="3">The sequence shown here is derived from an EMBL/GenBank/DDBJ whole genome shotgun (WGS) entry which is preliminary data.</text>
</comment>
<dbReference type="Pfam" id="PF18970">
    <property type="entry name" value="DUF5709"/>
    <property type="match status" value="1"/>
</dbReference>
<dbReference type="RefSeq" id="WP_343873628.1">
    <property type="nucleotide sequence ID" value="NZ_BAAAIX010000019.1"/>
</dbReference>
<feature type="compositionally biased region" description="Acidic residues" evidence="1">
    <location>
        <begin position="1"/>
        <end position="13"/>
    </location>
</feature>
<reference evidence="4" key="1">
    <citation type="journal article" date="2019" name="Int. J. Syst. Evol. Microbiol.">
        <title>The Global Catalogue of Microorganisms (GCM) 10K type strain sequencing project: providing services to taxonomists for standard genome sequencing and annotation.</title>
        <authorList>
            <consortium name="The Broad Institute Genomics Platform"/>
            <consortium name="The Broad Institute Genome Sequencing Center for Infectious Disease"/>
            <person name="Wu L."/>
            <person name="Ma J."/>
        </authorList>
    </citation>
    <scope>NUCLEOTIDE SEQUENCE [LARGE SCALE GENOMIC DNA]</scope>
    <source>
        <strain evidence="4">CAIM 431</strain>
    </source>
</reference>
<feature type="region of interest" description="Disordered" evidence="1">
    <location>
        <begin position="1"/>
        <end position="97"/>
    </location>
</feature>
<organism evidence="3 4">
    <name type="scientific">Luteococcus peritonei</name>
    <dbReference type="NCBI Taxonomy" id="88874"/>
    <lineage>
        <taxon>Bacteria</taxon>
        <taxon>Bacillati</taxon>
        <taxon>Actinomycetota</taxon>
        <taxon>Actinomycetes</taxon>
        <taxon>Propionibacteriales</taxon>
        <taxon>Propionibacteriaceae</taxon>
        <taxon>Luteococcus</taxon>
    </lineage>
</organism>
<feature type="domain" description="DUF5709" evidence="2">
    <location>
        <begin position="89"/>
        <end position="137"/>
    </location>
</feature>
<keyword evidence="4" id="KW-1185">Reference proteome</keyword>
<dbReference type="Proteomes" id="UP001597326">
    <property type="component" value="Unassembled WGS sequence"/>
</dbReference>
<evidence type="ECO:0000256" key="1">
    <source>
        <dbReference type="SAM" id="MobiDB-lite"/>
    </source>
</evidence>
<evidence type="ECO:0000313" key="3">
    <source>
        <dbReference type="EMBL" id="MFD1890511.1"/>
    </source>
</evidence>
<name>A0ABW4RW58_9ACTN</name>
<proteinExistence type="predicted"/>
<dbReference type="InterPro" id="IPR043763">
    <property type="entry name" value="DUF5709"/>
</dbReference>
<protein>
    <submittedName>
        <fullName evidence="3">DUF5709 domain-containing protein</fullName>
    </submittedName>
</protein>
<dbReference type="EMBL" id="JBHUFZ010000022">
    <property type="protein sequence ID" value="MFD1890511.1"/>
    <property type="molecule type" value="Genomic_DNA"/>
</dbReference>
<evidence type="ECO:0000313" key="4">
    <source>
        <dbReference type="Proteomes" id="UP001597326"/>
    </source>
</evidence>
<accession>A0ABW4RW58</accession>
<evidence type="ECO:0000259" key="2">
    <source>
        <dbReference type="Pfam" id="PF18970"/>
    </source>
</evidence>
<feature type="compositionally biased region" description="Polar residues" evidence="1">
    <location>
        <begin position="53"/>
        <end position="69"/>
    </location>
</feature>
<feature type="compositionally biased region" description="Basic and acidic residues" evidence="1">
    <location>
        <begin position="82"/>
        <end position="92"/>
    </location>
</feature>
<sequence length="147" mass="15904">MDETVELPDESEQLDQLQSGDTLVDRGVDDVLDEGYTAPENWSPAQGFGNTAAEMTQGETLEQRMSQEQPEPDPAQPVEKWNPTKEPREVGSRRAGRLVDVTHGGVYGDHEGEAVAEEVGIDGAAACAEEAAVHVIDPSEDIDEDDE</sequence>
<gene>
    <name evidence="3" type="ORF">ACFSCS_10025</name>
</gene>